<dbReference type="RefSeq" id="WP_377790582.1">
    <property type="nucleotide sequence ID" value="NZ_JBHLYQ010000181.1"/>
</dbReference>
<dbReference type="InterPro" id="IPR012338">
    <property type="entry name" value="Beta-lactam/transpept-like"/>
</dbReference>
<reference evidence="10 11" key="1">
    <citation type="submission" date="2024-09" db="EMBL/GenBank/DDBJ databases">
        <authorList>
            <person name="Sun Q."/>
            <person name="Mori K."/>
        </authorList>
    </citation>
    <scope>NUCLEOTIDE SEQUENCE [LARGE SCALE GENOMIC DNA]</scope>
    <source>
        <strain evidence="10 11">JCM 15389</strain>
    </source>
</reference>
<feature type="domain" description="Peptidase S11 D-alanyl-D-alanine carboxypeptidase A N-terminal" evidence="9">
    <location>
        <begin position="89"/>
        <end position="285"/>
    </location>
</feature>
<evidence type="ECO:0000313" key="10">
    <source>
        <dbReference type="EMBL" id="MFC0082894.1"/>
    </source>
</evidence>
<accession>A0ABV6C5C5</accession>
<evidence type="ECO:0000256" key="5">
    <source>
        <dbReference type="ARBA" id="ARBA00022984"/>
    </source>
</evidence>
<comment type="similarity">
    <text evidence="1 7">Belongs to the peptidase S11 family.</text>
</comment>
<evidence type="ECO:0000256" key="3">
    <source>
        <dbReference type="ARBA" id="ARBA00022801"/>
    </source>
</evidence>
<dbReference type="InterPro" id="IPR018044">
    <property type="entry name" value="Peptidase_S11"/>
</dbReference>
<dbReference type="PANTHER" id="PTHR21581:SF33">
    <property type="entry name" value="D-ALANYL-D-ALANINE CARBOXYPEPTIDASE DACB"/>
    <property type="match status" value="1"/>
</dbReference>
<keyword evidence="10" id="KW-0121">Carboxypeptidase</keyword>
<keyword evidence="3 10" id="KW-0378">Hydrolase</keyword>
<dbReference type="Gene3D" id="3.40.710.10">
    <property type="entry name" value="DD-peptidase/beta-lactamase superfamily"/>
    <property type="match status" value="1"/>
</dbReference>
<proteinExistence type="inferred from homology"/>
<dbReference type="Proteomes" id="UP001589788">
    <property type="component" value="Unassembled WGS sequence"/>
</dbReference>
<evidence type="ECO:0000256" key="7">
    <source>
        <dbReference type="RuleBase" id="RU004016"/>
    </source>
</evidence>
<keyword evidence="6" id="KW-0961">Cell wall biogenesis/degradation</keyword>
<comment type="caution">
    <text evidence="10">The sequence shown here is derived from an EMBL/GenBank/DDBJ whole genome shotgun (WGS) entry which is preliminary data.</text>
</comment>
<name>A0ABV6C5C5_9ACTN</name>
<evidence type="ECO:0000256" key="4">
    <source>
        <dbReference type="ARBA" id="ARBA00022960"/>
    </source>
</evidence>
<keyword evidence="2" id="KW-0732">Signal</keyword>
<keyword evidence="10" id="KW-0645">Protease</keyword>
<dbReference type="GO" id="GO:0004180">
    <property type="term" value="F:carboxypeptidase activity"/>
    <property type="evidence" value="ECO:0007669"/>
    <property type="project" value="UniProtKB-KW"/>
</dbReference>
<keyword evidence="4" id="KW-0133">Cell shape</keyword>
<protein>
    <submittedName>
        <fullName evidence="10">D-alanyl-D-alanine carboxypeptidase family protein</fullName>
        <ecNumber evidence="10">3.4.-.-</ecNumber>
    </submittedName>
</protein>
<evidence type="ECO:0000256" key="2">
    <source>
        <dbReference type="ARBA" id="ARBA00022729"/>
    </source>
</evidence>
<dbReference type="Pfam" id="PF00768">
    <property type="entry name" value="Peptidase_S11"/>
    <property type="match status" value="1"/>
</dbReference>
<keyword evidence="11" id="KW-1185">Reference proteome</keyword>
<evidence type="ECO:0000313" key="11">
    <source>
        <dbReference type="Proteomes" id="UP001589788"/>
    </source>
</evidence>
<sequence length="420" mass="44100">MSSPRPLSRPPRRRRSARQRIRRRRLAAGGALLGVVLLGLGMSRLTAAPPRPTVRLDLPAPAAGVAAAALPWPATGQAAVAVPSTGFFLTSGPERPVPVASLTKIMTALVVLHDHPLQPGRAGPLVTITPTDVADAARLEAQNATVLPIQVGERLSERQLLAGLLVRSANDFADALARWDAGSLAAFVARMNRTARTLGLRQTTYADPSGVSDRSRSTAADQLRLAEIAMANPVFAQLVAQPSVVEPLAGQVANYISAVGHDGVVGVKSGFTQAAMGCLVLAARRPVEGRSVLVLAAVTGQGGFNPLGLAQQVDLRLVDRLAQSLRVVTLVRRGTVLGTVRAPWLGTLSAPVVADRSLTLLVGPGQSPRWSSALQPLRVPSRPGSLVGQVTVRIGEQRVETPLVTARALPPPGLWWLLAH</sequence>
<dbReference type="SUPFAM" id="SSF56601">
    <property type="entry name" value="beta-lactamase/transpeptidase-like"/>
    <property type="match status" value="1"/>
</dbReference>
<dbReference type="EC" id="3.4.-.-" evidence="10"/>
<dbReference type="InterPro" id="IPR001967">
    <property type="entry name" value="Peptidase_S11_N"/>
</dbReference>
<keyword evidence="5" id="KW-0573">Peptidoglycan synthesis</keyword>
<dbReference type="PRINTS" id="PR00725">
    <property type="entry name" value="DADACBPTASE1"/>
</dbReference>
<evidence type="ECO:0000256" key="8">
    <source>
        <dbReference type="SAM" id="MobiDB-lite"/>
    </source>
</evidence>
<gene>
    <name evidence="10" type="ORF">ACFFRE_12215</name>
</gene>
<feature type="region of interest" description="Disordered" evidence="8">
    <location>
        <begin position="1"/>
        <end position="20"/>
    </location>
</feature>
<dbReference type="PANTHER" id="PTHR21581">
    <property type="entry name" value="D-ALANYL-D-ALANINE CARBOXYPEPTIDASE"/>
    <property type="match status" value="1"/>
</dbReference>
<evidence type="ECO:0000256" key="6">
    <source>
        <dbReference type="ARBA" id="ARBA00023316"/>
    </source>
</evidence>
<dbReference type="EMBL" id="JBHLYQ010000181">
    <property type="protein sequence ID" value="MFC0082894.1"/>
    <property type="molecule type" value="Genomic_DNA"/>
</dbReference>
<evidence type="ECO:0000256" key="1">
    <source>
        <dbReference type="ARBA" id="ARBA00007164"/>
    </source>
</evidence>
<organism evidence="10 11">
    <name type="scientific">Aciditerrimonas ferrireducens</name>
    <dbReference type="NCBI Taxonomy" id="667306"/>
    <lineage>
        <taxon>Bacteria</taxon>
        <taxon>Bacillati</taxon>
        <taxon>Actinomycetota</taxon>
        <taxon>Acidimicrobiia</taxon>
        <taxon>Acidimicrobiales</taxon>
        <taxon>Acidimicrobiaceae</taxon>
        <taxon>Aciditerrimonas</taxon>
    </lineage>
</organism>
<feature type="compositionally biased region" description="Basic residues" evidence="8">
    <location>
        <begin position="10"/>
        <end position="20"/>
    </location>
</feature>
<evidence type="ECO:0000259" key="9">
    <source>
        <dbReference type="Pfam" id="PF00768"/>
    </source>
</evidence>